<dbReference type="Proteomes" id="UP000317496">
    <property type="component" value="Chromosome"/>
</dbReference>
<evidence type="ECO:0000256" key="1">
    <source>
        <dbReference type="SAM" id="MobiDB-lite"/>
    </source>
</evidence>
<organism evidence="2 3">
    <name type="scientific">Ferrovibrio terrae</name>
    <dbReference type="NCBI Taxonomy" id="2594003"/>
    <lineage>
        <taxon>Bacteria</taxon>
        <taxon>Pseudomonadati</taxon>
        <taxon>Pseudomonadota</taxon>
        <taxon>Alphaproteobacteria</taxon>
        <taxon>Rhodospirillales</taxon>
        <taxon>Rhodospirillaceae</taxon>
        <taxon>Ferrovibrio</taxon>
    </lineage>
</organism>
<evidence type="ECO:0000313" key="2">
    <source>
        <dbReference type="EMBL" id="QDO98465.1"/>
    </source>
</evidence>
<feature type="compositionally biased region" description="Polar residues" evidence="1">
    <location>
        <begin position="180"/>
        <end position="192"/>
    </location>
</feature>
<dbReference type="RefSeq" id="WP_144069446.1">
    <property type="nucleotide sequence ID" value="NZ_CP041636.1"/>
</dbReference>
<gene>
    <name evidence="2" type="ORF">FNB15_14785</name>
</gene>
<proteinExistence type="predicted"/>
<name>A0A516H3Z9_9PROT</name>
<reference evidence="2 3" key="1">
    <citation type="submission" date="2019-07" db="EMBL/GenBank/DDBJ databases">
        <title>Genome sequencing for Ferrovibrio sp. K5.</title>
        <authorList>
            <person name="Park S.-J."/>
        </authorList>
    </citation>
    <scope>NUCLEOTIDE SEQUENCE [LARGE SCALE GENOMIC DNA]</scope>
    <source>
        <strain evidence="2 3">K5</strain>
    </source>
</reference>
<protein>
    <submittedName>
        <fullName evidence="2">Uncharacterized protein</fullName>
    </submittedName>
</protein>
<feature type="region of interest" description="Disordered" evidence="1">
    <location>
        <begin position="164"/>
        <end position="198"/>
    </location>
</feature>
<dbReference type="KEGG" id="fer:FNB15_14785"/>
<accession>A0A516H3Z9</accession>
<keyword evidence="3" id="KW-1185">Reference proteome</keyword>
<dbReference type="OrthoDB" id="7360696at2"/>
<evidence type="ECO:0000313" key="3">
    <source>
        <dbReference type="Proteomes" id="UP000317496"/>
    </source>
</evidence>
<dbReference type="EMBL" id="CP041636">
    <property type="protein sequence ID" value="QDO98465.1"/>
    <property type="molecule type" value="Genomic_DNA"/>
</dbReference>
<sequence>MKQAALKPVIQETLKLVGVVENQSRELLAFCGNEQNLSANFSDYKRFVEKMEHFYVFVDLVDGRIPEFDESKQKPLRKHLSKIRWKITILELDTTRIYLINITRSGRRLPLGSREFLMRRLDRLSEIAQYYDRFGEEYELAPPISEELIESVRQLLKEGIEKAPRLEEFQPAPPPPRLSATPSMSSPSNNPVTPAAGALLPPDMVAARHASSAHASSMPSLPAKLNVKEQWGRFFVEKGSIVAVSQACKMAALSLDQLAQRIGVSRVALTLMLSGQDPMPRPAMEKLQQFMMDQARLSQQTELRRRL</sequence>
<dbReference type="AlphaFoldDB" id="A0A516H3Z9"/>